<protein>
    <submittedName>
        <fullName evidence="1">Carbohydrate sulfotransferase 15</fullName>
    </submittedName>
</protein>
<dbReference type="GO" id="GO:0019319">
    <property type="term" value="P:hexose biosynthetic process"/>
    <property type="evidence" value="ECO:0007669"/>
    <property type="project" value="TreeGrafter"/>
</dbReference>
<name>A0A9Q0YKD9_HOLLE</name>
<reference evidence="1" key="1">
    <citation type="submission" date="2021-10" db="EMBL/GenBank/DDBJ databases">
        <title>Tropical sea cucumber genome reveals ecological adaptation and Cuvierian tubules defense mechanism.</title>
        <authorList>
            <person name="Chen T."/>
        </authorList>
    </citation>
    <scope>NUCLEOTIDE SEQUENCE</scope>
    <source>
        <strain evidence="1">Nanhai2018</strain>
        <tissue evidence="1">Muscle</tissue>
    </source>
</reference>
<gene>
    <name evidence="1" type="ORF">HOLleu_36825</name>
</gene>
<dbReference type="PANTHER" id="PTHR15723">
    <property type="entry name" value="CARBOHYDRATE SULFOTRANSFERASE 15"/>
    <property type="match status" value="1"/>
</dbReference>
<organism evidence="1 2">
    <name type="scientific">Holothuria leucospilota</name>
    <name type="common">Black long sea cucumber</name>
    <name type="synonym">Mertensiothuria leucospilota</name>
    <dbReference type="NCBI Taxonomy" id="206669"/>
    <lineage>
        <taxon>Eukaryota</taxon>
        <taxon>Metazoa</taxon>
        <taxon>Echinodermata</taxon>
        <taxon>Eleutherozoa</taxon>
        <taxon>Echinozoa</taxon>
        <taxon>Holothuroidea</taxon>
        <taxon>Aspidochirotacea</taxon>
        <taxon>Aspidochirotida</taxon>
        <taxon>Holothuriidae</taxon>
        <taxon>Holothuria</taxon>
    </lineage>
</organism>
<proteinExistence type="predicted"/>
<dbReference type="Gene3D" id="3.40.50.300">
    <property type="entry name" value="P-loop containing nucleotide triphosphate hydrolases"/>
    <property type="match status" value="1"/>
</dbReference>
<dbReference type="SUPFAM" id="SSF52540">
    <property type="entry name" value="P-loop containing nucleoside triphosphate hydrolases"/>
    <property type="match status" value="1"/>
</dbReference>
<comment type="caution">
    <text evidence="1">The sequence shown here is derived from an EMBL/GenBank/DDBJ whole genome shotgun (WGS) entry which is preliminary data.</text>
</comment>
<keyword evidence="2" id="KW-1185">Reference proteome</keyword>
<dbReference type="InterPro" id="IPR027417">
    <property type="entry name" value="P-loop_NTPase"/>
</dbReference>
<dbReference type="GO" id="GO:0050659">
    <property type="term" value="F:N-acetylgalactosamine 4-sulfate 6-O-sulfotransferase activity"/>
    <property type="evidence" value="ECO:0007669"/>
    <property type="project" value="TreeGrafter"/>
</dbReference>
<accession>A0A9Q0YKD9</accession>
<dbReference type="InterPro" id="IPR052654">
    <property type="entry name" value="CS_Sulfotransferase"/>
</dbReference>
<dbReference type="EMBL" id="JAIZAY010000019">
    <property type="protein sequence ID" value="KAJ8024173.1"/>
    <property type="molecule type" value="Genomic_DNA"/>
</dbReference>
<evidence type="ECO:0000313" key="2">
    <source>
        <dbReference type="Proteomes" id="UP001152320"/>
    </source>
</evidence>
<dbReference type="PANTHER" id="PTHR15723:SF0">
    <property type="entry name" value="CARBOHYDRATE SULFOTRANSFERASE 15"/>
    <property type="match status" value="1"/>
</dbReference>
<dbReference type="OrthoDB" id="8068875at2759"/>
<dbReference type="Proteomes" id="UP001152320">
    <property type="component" value="Chromosome 19"/>
</dbReference>
<sequence length="238" mass="27287">MDNTRFTVLQTDKLILLGHVVDGEGEAHLGEEDAHNARHILQDNKRKHSNEINPSNREIPLGTEWEIFNSSNLSSSPIGLGPASQISSIKGQQYFPGKELNSSQQKQDEMYPRTKEEKSSGISAEQVALYGDSINTSFTKQPFSYNWRKLPTDLYRLAPFIFDTVPKQFAPEFRNPCWYAPDKQLLCLPHFYLLGFPKCGTTDLWYKINNHPKVAKTRRKETHYWTCKHIIISSINTS</sequence>
<dbReference type="AlphaFoldDB" id="A0A9Q0YKD9"/>
<evidence type="ECO:0000313" key="1">
    <source>
        <dbReference type="EMBL" id="KAJ8024173.1"/>
    </source>
</evidence>